<name>A0AAV4SJ34_CAEEX</name>
<dbReference type="EMBL" id="BPLR01009575">
    <property type="protein sequence ID" value="GIY32994.1"/>
    <property type="molecule type" value="Genomic_DNA"/>
</dbReference>
<feature type="compositionally biased region" description="Basic and acidic residues" evidence="1">
    <location>
        <begin position="26"/>
        <end position="35"/>
    </location>
</feature>
<feature type="compositionally biased region" description="Low complexity" evidence="1">
    <location>
        <begin position="11"/>
        <end position="25"/>
    </location>
</feature>
<organism evidence="2 3">
    <name type="scientific">Caerostris extrusa</name>
    <name type="common">Bark spider</name>
    <name type="synonym">Caerostris bankana</name>
    <dbReference type="NCBI Taxonomy" id="172846"/>
    <lineage>
        <taxon>Eukaryota</taxon>
        <taxon>Metazoa</taxon>
        <taxon>Ecdysozoa</taxon>
        <taxon>Arthropoda</taxon>
        <taxon>Chelicerata</taxon>
        <taxon>Arachnida</taxon>
        <taxon>Araneae</taxon>
        <taxon>Araneomorphae</taxon>
        <taxon>Entelegynae</taxon>
        <taxon>Araneoidea</taxon>
        <taxon>Araneidae</taxon>
        <taxon>Caerostris</taxon>
    </lineage>
</organism>
<protein>
    <submittedName>
        <fullName evidence="2">Uncharacterized protein</fullName>
    </submittedName>
</protein>
<accession>A0AAV4SJ34</accession>
<evidence type="ECO:0000313" key="2">
    <source>
        <dbReference type="EMBL" id="GIY32994.1"/>
    </source>
</evidence>
<comment type="caution">
    <text evidence="2">The sequence shown here is derived from an EMBL/GenBank/DDBJ whole genome shotgun (WGS) entry which is preliminary data.</text>
</comment>
<feature type="region of interest" description="Disordered" evidence="1">
    <location>
        <begin position="1"/>
        <end position="44"/>
    </location>
</feature>
<dbReference type="Proteomes" id="UP001054945">
    <property type="component" value="Unassembled WGS sequence"/>
</dbReference>
<feature type="compositionally biased region" description="Basic and acidic residues" evidence="1">
    <location>
        <begin position="1"/>
        <end position="10"/>
    </location>
</feature>
<dbReference type="AlphaFoldDB" id="A0AAV4SJ34"/>
<reference evidence="2 3" key="1">
    <citation type="submission" date="2021-06" db="EMBL/GenBank/DDBJ databases">
        <title>Caerostris extrusa draft genome.</title>
        <authorList>
            <person name="Kono N."/>
            <person name="Arakawa K."/>
        </authorList>
    </citation>
    <scope>NUCLEOTIDE SEQUENCE [LARGE SCALE GENOMIC DNA]</scope>
</reference>
<proteinExistence type="predicted"/>
<sequence>MKDLKSKRDVSSASFSKKSFGATKSTVKERQKRPDMQLYVPRALRGIESTSNKLNSIEAENSNVQSSKGTSVTKSIVASSTKSDDIPSEDKLKAFDSIGVKPKRKVKISFDTKSSEEKILTDEFTESETVTISISNFNETEEQLNIPEIHLSSSPATDESNNLNDFEKLTPVQSINAIISEKISDKEDTEKYDSWESMYNDDGECLNVDF</sequence>
<feature type="region of interest" description="Disordered" evidence="1">
    <location>
        <begin position="58"/>
        <end position="88"/>
    </location>
</feature>
<feature type="compositionally biased region" description="Polar residues" evidence="1">
    <location>
        <begin position="58"/>
        <end position="81"/>
    </location>
</feature>
<evidence type="ECO:0000256" key="1">
    <source>
        <dbReference type="SAM" id="MobiDB-lite"/>
    </source>
</evidence>
<gene>
    <name evidence="2" type="ORF">CEXT_416971</name>
</gene>
<evidence type="ECO:0000313" key="3">
    <source>
        <dbReference type="Proteomes" id="UP001054945"/>
    </source>
</evidence>
<keyword evidence="3" id="KW-1185">Reference proteome</keyword>